<feature type="domain" description="Aminoglycoside phosphotransferase" evidence="1">
    <location>
        <begin position="51"/>
        <end position="275"/>
    </location>
</feature>
<proteinExistence type="predicted"/>
<dbReference type="PANTHER" id="PTHR21310">
    <property type="entry name" value="AMINOGLYCOSIDE PHOSPHOTRANSFERASE-RELATED-RELATED"/>
    <property type="match status" value="1"/>
</dbReference>
<dbReference type="AlphaFoldDB" id="A0A841SE17"/>
<dbReference type="SUPFAM" id="SSF56112">
    <property type="entry name" value="Protein kinase-like (PK-like)"/>
    <property type="match status" value="1"/>
</dbReference>
<comment type="caution">
    <text evidence="2">The sequence shown here is derived from an EMBL/GenBank/DDBJ whole genome shotgun (WGS) entry which is preliminary data.</text>
</comment>
<accession>A0A841SE17</accession>
<dbReference type="PANTHER" id="PTHR21310:SF42">
    <property type="entry name" value="BIFUNCTIONAL AAC_APH"/>
    <property type="match status" value="1"/>
</dbReference>
<dbReference type="InterPro" id="IPR051678">
    <property type="entry name" value="AGP_Transferase"/>
</dbReference>
<evidence type="ECO:0000313" key="3">
    <source>
        <dbReference type="Proteomes" id="UP000553957"/>
    </source>
</evidence>
<gene>
    <name evidence="2" type="ORF">HNR71_003497</name>
</gene>
<keyword evidence="2" id="KW-0418">Kinase</keyword>
<dbReference type="Pfam" id="PF01636">
    <property type="entry name" value="APH"/>
    <property type="match status" value="1"/>
</dbReference>
<dbReference type="Gene3D" id="3.30.200.20">
    <property type="entry name" value="Phosphorylase Kinase, domain 1"/>
    <property type="match status" value="1"/>
</dbReference>
<dbReference type="GO" id="GO:0016301">
    <property type="term" value="F:kinase activity"/>
    <property type="evidence" value="ECO:0007669"/>
    <property type="project" value="UniProtKB-KW"/>
</dbReference>
<name>A0A841SE17_9ACTN</name>
<organism evidence="2 3">
    <name type="scientific">Kribbella sandramycini</name>
    <dbReference type="NCBI Taxonomy" id="60450"/>
    <lineage>
        <taxon>Bacteria</taxon>
        <taxon>Bacillati</taxon>
        <taxon>Actinomycetota</taxon>
        <taxon>Actinomycetes</taxon>
        <taxon>Propionibacteriales</taxon>
        <taxon>Kribbellaceae</taxon>
        <taxon>Kribbella</taxon>
    </lineage>
</organism>
<dbReference type="RefSeq" id="WP_202885489.1">
    <property type="nucleotide sequence ID" value="NZ_BAAAGT010000003.1"/>
</dbReference>
<dbReference type="InterPro" id="IPR002575">
    <property type="entry name" value="Aminoglycoside_PTrfase"/>
</dbReference>
<evidence type="ECO:0000313" key="2">
    <source>
        <dbReference type="EMBL" id="MBB6567860.1"/>
    </source>
</evidence>
<dbReference type="Proteomes" id="UP000553957">
    <property type="component" value="Unassembled WGS sequence"/>
</dbReference>
<protein>
    <submittedName>
        <fullName evidence="2">Aminoglycoside phosphotransferase (APT) family kinase protein</fullName>
    </submittedName>
</protein>
<dbReference type="EMBL" id="JACHKF010000001">
    <property type="protein sequence ID" value="MBB6567860.1"/>
    <property type="molecule type" value="Genomic_DNA"/>
</dbReference>
<evidence type="ECO:0000259" key="1">
    <source>
        <dbReference type="Pfam" id="PF01636"/>
    </source>
</evidence>
<sequence>MDSAAAGPDADAVTNHHQDGRAGIDAGLVRRLVADQFPQWAALPITPVKIDGWDNRTYRLGDELTVRLPTAASYATAIEKEHHWLPILAPQLPYPIPTAVGIGEPGHGYPHRWAIRRWIPGATATPETVDLDEFAHSVATFILALQRCDATGGPLPGIHSFQRGGPPSYYHSATMAALAELKDRIDASLALEVWETALASSWVRPPVWFHADLAHGNLLVENGRLSAVIDFGTSGVGDPACELAVAYTFFSGRAREVFRSAVQQDAGTWARGRGWALWKALITSDFRVIDEVLADHLTQTR</sequence>
<dbReference type="Gene3D" id="3.90.1200.10">
    <property type="match status" value="1"/>
</dbReference>
<keyword evidence="2" id="KW-0808">Transferase</keyword>
<dbReference type="InterPro" id="IPR011009">
    <property type="entry name" value="Kinase-like_dom_sf"/>
</dbReference>
<dbReference type="CDD" id="cd05155">
    <property type="entry name" value="APH_ChoK_like_1"/>
    <property type="match status" value="1"/>
</dbReference>
<reference evidence="2 3" key="1">
    <citation type="submission" date="2020-08" db="EMBL/GenBank/DDBJ databases">
        <title>Sequencing the genomes of 1000 actinobacteria strains.</title>
        <authorList>
            <person name="Klenk H.-P."/>
        </authorList>
    </citation>
    <scope>NUCLEOTIDE SEQUENCE [LARGE SCALE GENOMIC DNA]</scope>
    <source>
        <strain evidence="2 3">DSM 15626</strain>
    </source>
</reference>